<dbReference type="PROSITE" id="PS51857">
    <property type="entry name" value="CSD_2"/>
    <property type="match status" value="1"/>
</dbReference>
<dbReference type="GO" id="GO:0003677">
    <property type="term" value="F:DNA binding"/>
    <property type="evidence" value="ECO:0007669"/>
    <property type="project" value="UniProtKB-KW"/>
</dbReference>
<dbReference type="Gene3D" id="2.40.50.140">
    <property type="entry name" value="Nucleic acid-binding proteins"/>
    <property type="match status" value="1"/>
</dbReference>
<protein>
    <submittedName>
        <fullName evidence="3">Cold-shock DNA-binding domain protein</fullName>
    </submittedName>
</protein>
<dbReference type="InterPro" id="IPR052069">
    <property type="entry name" value="Ca-reg_mRNA-binding_domain"/>
</dbReference>
<accession>A8H8V2</accession>
<evidence type="ECO:0000259" key="2">
    <source>
        <dbReference type="PROSITE" id="PS51857"/>
    </source>
</evidence>
<dbReference type="Proteomes" id="UP000002608">
    <property type="component" value="Chromosome"/>
</dbReference>
<sequence length="188" mass="21158">MLMERGVLVRWNEERGFGFIKPETTNAKDVFIHISALKHMARKPVVGDQILFHSERQADGKLKASKANIEGVAVVANRATNKYPHKRQHQAKSSSFSTILIPLLILLGIGTLGLKKYEEMTATPVLTNKDVEQMKFNPVQSFRCEAGKTHCSHMSSCDEAKFYIKYCPSTQMDGDNDGIPCERQLCSW</sequence>
<dbReference type="GO" id="GO:0043488">
    <property type="term" value="P:regulation of mRNA stability"/>
    <property type="evidence" value="ECO:0007669"/>
    <property type="project" value="TreeGrafter"/>
</dbReference>
<feature type="domain" description="CSD" evidence="2">
    <location>
        <begin position="3"/>
        <end position="71"/>
    </location>
</feature>
<dbReference type="HOGENOM" id="CLU_098919_0_1_6"/>
<name>A8H8V2_SHEPA</name>
<dbReference type="PANTHER" id="PTHR12962:SF1">
    <property type="entry name" value="COLD SHOCK DOMAIN-CONTAINING PROTEIN CG9705"/>
    <property type="match status" value="1"/>
</dbReference>
<keyword evidence="1" id="KW-0597">Phosphoprotein</keyword>
<keyword evidence="4" id="KW-1185">Reference proteome</keyword>
<dbReference type="RefSeq" id="WP_012156873.1">
    <property type="nucleotide sequence ID" value="NC_009901.1"/>
</dbReference>
<dbReference type="Pfam" id="PF05901">
    <property type="entry name" value="Excalibur"/>
    <property type="match status" value="1"/>
</dbReference>
<dbReference type="GO" id="GO:0003730">
    <property type="term" value="F:mRNA 3'-UTR binding"/>
    <property type="evidence" value="ECO:0007669"/>
    <property type="project" value="TreeGrafter"/>
</dbReference>
<dbReference type="AlphaFoldDB" id="A8H8V2"/>
<dbReference type="CDD" id="cd04458">
    <property type="entry name" value="CSP_CDS"/>
    <property type="match status" value="1"/>
</dbReference>
<keyword evidence="3" id="KW-0238">DNA-binding</keyword>
<dbReference type="InterPro" id="IPR002059">
    <property type="entry name" value="CSP_DNA-bd"/>
</dbReference>
<evidence type="ECO:0000313" key="4">
    <source>
        <dbReference type="Proteomes" id="UP000002608"/>
    </source>
</evidence>
<dbReference type="eggNOG" id="COG1278">
    <property type="taxonomic scope" value="Bacteria"/>
</dbReference>
<dbReference type="EMBL" id="CP000851">
    <property type="protein sequence ID" value="ABV88989.1"/>
    <property type="molecule type" value="Genomic_DNA"/>
</dbReference>
<evidence type="ECO:0000313" key="3">
    <source>
        <dbReference type="EMBL" id="ABV88989.1"/>
    </source>
</evidence>
<dbReference type="STRING" id="398579.Spea_3678"/>
<dbReference type="GO" id="GO:0005829">
    <property type="term" value="C:cytosol"/>
    <property type="evidence" value="ECO:0007669"/>
    <property type="project" value="UniProtKB-ARBA"/>
</dbReference>
<reference evidence="3 4" key="1">
    <citation type="submission" date="2007-10" db="EMBL/GenBank/DDBJ databases">
        <title>Complete sequence of Shewanella pealeana ATCC 700345.</title>
        <authorList>
            <consortium name="US DOE Joint Genome Institute"/>
            <person name="Copeland A."/>
            <person name="Lucas S."/>
            <person name="Lapidus A."/>
            <person name="Barry K."/>
            <person name="Glavina del Rio T."/>
            <person name="Dalin E."/>
            <person name="Tice H."/>
            <person name="Pitluck S."/>
            <person name="Chertkov O."/>
            <person name="Brettin T."/>
            <person name="Bruce D."/>
            <person name="Detter J.C."/>
            <person name="Han C."/>
            <person name="Schmutz J."/>
            <person name="Larimer F."/>
            <person name="Land M."/>
            <person name="Hauser L."/>
            <person name="Kyrpides N."/>
            <person name="Kim E."/>
            <person name="Zhao J.-S.Z."/>
            <person name="Manno D."/>
            <person name="Hawari J."/>
            <person name="Richardson P."/>
        </authorList>
    </citation>
    <scope>NUCLEOTIDE SEQUENCE [LARGE SCALE GENOMIC DNA]</scope>
    <source>
        <strain evidence="4">ATCC 700345 / ANG-SQ1</strain>
    </source>
</reference>
<dbReference type="OrthoDB" id="72963at2"/>
<dbReference type="KEGG" id="spl:Spea_3678"/>
<dbReference type="PANTHER" id="PTHR12962">
    <property type="entry name" value="CALCIUM-REGULATED HEAT STABLE PROTEIN CRHSP-24-RELATED"/>
    <property type="match status" value="1"/>
</dbReference>
<gene>
    <name evidence="3" type="ordered locus">Spea_3678</name>
</gene>
<dbReference type="InterPro" id="IPR008613">
    <property type="entry name" value="Excalibur_Ca-bd_domain"/>
</dbReference>
<organism evidence="3 4">
    <name type="scientific">Shewanella pealeana (strain ATCC 700345 / ANG-SQ1)</name>
    <dbReference type="NCBI Taxonomy" id="398579"/>
    <lineage>
        <taxon>Bacteria</taxon>
        <taxon>Pseudomonadati</taxon>
        <taxon>Pseudomonadota</taxon>
        <taxon>Gammaproteobacteria</taxon>
        <taxon>Alteromonadales</taxon>
        <taxon>Shewanellaceae</taxon>
        <taxon>Shewanella</taxon>
    </lineage>
</organism>
<dbReference type="InterPro" id="IPR012340">
    <property type="entry name" value="NA-bd_OB-fold"/>
</dbReference>
<dbReference type="Pfam" id="PF00313">
    <property type="entry name" value="CSD"/>
    <property type="match status" value="1"/>
</dbReference>
<dbReference type="InterPro" id="IPR011129">
    <property type="entry name" value="CSD"/>
</dbReference>
<proteinExistence type="predicted"/>
<evidence type="ECO:0000256" key="1">
    <source>
        <dbReference type="ARBA" id="ARBA00022553"/>
    </source>
</evidence>
<dbReference type="SUPFAM" id="SSF50249">
    <property type="entry name" value="Nucleic acid-binding proteins"/>
    <property type="match status" value="1"/>
</dbReference>
<dbReference type="SMART" id="SM00357">
    <property type="entry name" value="CSP"/>
    <property type="match status" value="1"/>
</dbReference>